<dbReference type="RefSeq" id="WP_196272111.1">
    <property type="nucleotide sequence ID" value="NZ_JADQDO010000005.1"/>
</dbReference>
<dbReference type="PROSITE" id="PS51257">
    <property type="entry name" value="PROKAR_LIPOPROTEIN"/>
    <property type="match status" value="1"/>
</dbReference>
<dbReference type="EMBL" id="JADQDO010000005">
    <property type="protein sequence ID" value="MBF9234118.1"/>
    <property type="molecule type" value="Genomic_DNA"/>
</dbReference>
<name>A0A931BQD1_9HYPH</name>
<accession>A0A931BQD1</accession>
<dbReference type="Proteomes" id="UP000599312">
    <property type="component" value="Unassembled WGS sequence"/>
</dbReference>
<evidence type="ECO:0000313" key="2">
    <source>
        <dbReference type="Proteomes" id="UP000599312"/>
    </source>
</evidence>
<protein>
    <recommendedName>
        <fullName evidence="3">Lipoprotein</fullName>
    </recommendedName>
</protein>
<organism evidence="1 2">
    <name type="scientific">Microvirga alba</name>
    <dbReference type="NCBI Taxonomy" id="2791025"/>
    <lineage>
        <taxon>Bacteria</taxon>
        <taxon>Pseudomonadati</taxon>
        <taxon>Pseudomonadota</taxon>
        <taxon>Alphaproteobacteria</taxon>
        <taxon>Hyphomicrobiales</taxon>
        <taxon>Methylobacteriaceae</taxon>
        <taxon>Microvirga</taxon>
    </lineage>
</organism>
<dbReference type="AlphaFoldDB" id="A0A931BQD1"/>
<reference evidence="1" key="1">
    <citation type="submission" date="2020-11" db="EMBL/GenBank/DDBJ databases">
        <authorList>
            <person name="Kim M.K."/>
        </authorList>
    </citation>
    <scope>NUCLEOTIDE SEQUENCE</scope>
    <source>
        <strain evidence="1">BT350</strain>
    </source>
</reference>
<evidence type="ECO:0008006" key="3">
    <source>
        <dbReference type="Google" id="ProtNLM"/>
    </source>
</evidence>
<gene>
    <name evidence="1" type="ORF">I2H38_12080</name>
</gene>
<evidence type="ECO:0000313" key="1">
    <source>
        <dbReference type="EMBL" id="MBF9234118.1"/>
    </source>
</evidence>
<proteinExistence type="predicted"/>
<keyword evidence="2" id="KW-1185">Reference proteome</keyword>
<sequence>MKPGFVVVGVLTVGGCGSVEAQLSCTSQFAAYVEAWSCIRARQAVGFGGMTYNDLGAHYIAKGNALAEQVQAGQLTDRQAKNILDMELVHRNGISQQRLVNGLRPVPTFSGYYDYYYYFY</sequence>
<comment type="caution">
    <text evidence="1">The sequence shown here is derived from an EMBL/GenBank/DDBJ whole genome shotgun (WGS) entry which is preliminary data.</text>
</comment>